<accession>A0ABV2HHP9</accession>
<dbReference type="SUPFAM" id="SSF54736">
    <property type="entry name" value="ClpS-like"/>
    <property type="match status" value="1"/>
</dbReference>
<dbReference type="EMBL" id="JBEPLI010000009">
    <property type="protein sequence ID" value="MET3589922.1"/>
    <property type="molecule type" value="Genomic_DNA"/>
</dbReference>
<gene>
    <name evidence="1" type="ORF">ABID23_001013</name>
</gene>
<name>A0ABV2HHP9_9HYPH</name>
<dbReference type="InterPro" id="IPR014719">
    <property type="entry name" value="Ribosomal_bL12_C/ClpS-like"/>
</dbReference>
<protein>
    <submittedName>
        <fullName evidence="1">ATP-dependent Clp protease adapter protein ClpS</fullName>
    </submittedName>
</protein>
<keyword evidence="1" id="KW-0645">Protease</keyword>
<keyword evidence="2" id="KW-1185">Reference proteome</keyword>
<reference evidence="1 2" key="1">
    <citation type="submission" date="2024-06" db="EMBL/GenBank/DDBJ databases">
        <title>Genomic Encyclopedia of Type Strains, Phase IV (KMG-IV): sequencing the most valuable type-strain genomes for metagenomic binning, comparative biology and taxonomic classification.</title>
        <authorList>
            <person name="Goeker M."/>
        </authorList>
    </citation>
    <scope>NUCLEOTIDE SEQUENCE [LARGE SCALE GENOMIC DNA]</scope>
    <source>
        <strain evidence="1 2">DSM 23649</strain>
    </source>
</reference>
<proteinExistence type="predicted"/>
<evidence type="ECO:0000313" key="1">
    <source>
        <dbReference type="EMBL" id="MET3589922.1"/>
    </source>
</evidence>
<dbReference type="GO" id="GO:0008233">
    <property type="term" value="F:peptidase activity"/>
    <property type="evidence" value="ECO:0007669"/>
    <property type="project" value="UniProtKB-KW"/>
</dbReference>
<evidence type="ECO:0000313" key="2">
    <source>
        <dbReference type="Proteomes" id="UP001549086"/>
    </source>
</evidence>
<dbReference type="Proteomes" id="UP001549086">
    <property type="component" value="Unassembled WGS sequence"/>
</dbReference>
<keyword evidence="1" id="KW-0378">Hydrolase</keyword>
<comment type="caution">
    <text evidence="1">The sequence shown here is derived from an EMBL/GenBank/DDBJ whole genome shotgun (WGS) entry which is preliminary data.</text>
</comment>
<dbReference type="GO" id="GO:0006508">
    <property type="term" value="P:proteolysis"/>
    <property type="evidence" value="ECO:0007669"/>
    <property type="project" value="UniProtKB-KW"/>
</dbReference>
<organism evidence="1 2">
    <name type="scientific">Bartonella silvatica</name>
    <dbReference type="NCBI Taxonomy" id="357760"/>
    <lineage>
        <taxon>Bacteria</taxon>
        <taxon>Pseudomonadati</taxon>
        <taxon>Pseudomonadota</taxon>
        <taxon>Alphaproteobacteria</taxon>
        <taxon>Hyphomicrobiales</taxon>
        <taxon>Bartonellaceae</taxon>
        <taxon>Bartonella</taxon>
    </lineage>
</organism>
<sequence>MHDEKGKNWDKSRHNAIMIRNIRQKFQQVKLYGVFLLNDDFSSTDFIVFILIFFSSEEVTDII</sequence>